<dbReference type="Proteomes" id="UP001177023">
    <property type="component" value="Unassembled WGS sequence"/>
</dbReference>
<feature type="non-terminal residue" evidence="3">
    <location>
        <position position="1"/>
    </location>
</feature>
<evidence type="ECO:0000256" key="1">
    <source>
        <dbReference type="SAM" id="MobiDB-lite"/>
    </source>
</evidence>
<keyword evidence="4" id="KW-1185">Reference proteome</keyword>
<gene>
    <name evidence="3" type="ORF">MSPICULIGERA_LOCUS14340</name>
</gene>
<dbReference type="AlphaFoldDB" id="A0AA36CVG2"/>
<accession>A0AA36CVG2</accession>
<dbReference type="InterPro" id="IPR036047">
    <property type="entry name" value="F-box-like_dom_sf"/>
</dbReference>
<proteinExistence type="predicted"/>
<dbReference type="Pfam" id="PF00646">
    <property type="entry name" value="F-box"/>
    <property type="match status" value="1"/>
</dbReference>
<name>A0AA36CVG2_9BILA</name>
<dbReference type="PROSITE" id="PS50181">
    <property type="entry name" value="FBOX"/>
    <property type="match status" value="1"/>
</dbReference>
<feature type="region of interest" description="Disordered" evidence="1">
    <location>
        <begin position="1"/>
        <end position="30"/>
    </location>
</feature>
<protein>
    <recommendedName>
        <fullName evidence="2">F-box domain-containing protein</fullName>
    </recommendedName>
</protein>
<evidence type="ECO:0000313" key="4">
    <source>
        <dbReference type="Proteomes" id="UP001177023"/>
    </source>
</evidence>
<evidence type="ECO:0000313" key="3">
    <source>
        <dbReference type="EMBL" id="CAJ0576041.1"/>
    </source>
</evidence>
<evidence type="ECO:0000259" key="2">
    <source>
        <dbReference type="PROSITE" id="PS50181"/>
    </source>
</evidence>
<sequence length="345" mass="39617">MASELTQQPDRREDYDVPGPSSSTQQTRRPIAWRLDETPDVILLHILKYLPPVEIERCRVLCRWLQEFIDEWRSILPPVPLHRLELSPGKMRIWQTESSGAYRGVLWQATSTEAYELRLRHLRRRIRVDCLTLRDIDWISFARHPIACQRLFLYIASSTLTFTQLLNLLESQPNCRQLDLVVEGTLAPPPWAFPGRLGHHLLGRLENLRLVGPGALALVPLDNSILRRRQYTQLYAVDDGEPRVTSQGLIAVVDEWRHRGRRVEYIALRVAGDEAQRHQFHLHFPDAAVVNVRPEGAVDGHLERISALNRTSDTSFAGHDLQQGGSRSIRLLIESEQPGVYKRAI</sequence>
<dbReference type="EMBL" id="CATQJA010002642">
    <property type="protein sequence ID" value="CAJ0576041.1"/>
    <property type="molecule type" value="Genomic_DNA"/>
</dbReference>
<organism evidence="3 4">
    <name type="scientific">Mesorhabditis spiculigera</name>
    <dbReference type="NCBI Taxonomy" id="96644"/>
    <lineage>
        <taxon>Eukaryota</taxon>
        <taxon>Metazoa</taxon>
        <taxon>Ecdysozoa</taxon>
        <taxon>Nematoda</taxon>
        <taxon>Chromadorea</taxon>
        <taxon>Rhabditida</taxon>
        <taxon>Rhabditina</taxon>
        <taxon>Rhabditomorpha</taxon>
        <taxon>Rhabditoidea</taxon>
        <taxon>Rhabditidae</taxon>
        <taxon>Mesorhabditinae</taxon>
        <taxon>Mesorhabditis</taxon>
    </lineage>
</organism>
<feature type="domain" description="F-box" evidence="2">
    <location>
        <begin position="32"/>
        <end position="79"/>
    </location>
</feature>
<comment type="caution">
    <text evidence="3">The sequence shown here is derived from an EMBL/GenBank/DDBJ whole genome shotgun (WGS) entry which is preliminary data.</text>
</comment>
<dbReference type="CDD" id="cd09917">
    <property type="entry name" value="F-box_SF"/>
    <property type="match status" value="1"/>
</dbReference>
<reference evidence="3" key="1">
    <citation type="submission" date="2023-06" db="EMBL/GenBank/DDBJ databases">
        <authorList>
            <person name="Delattre M."/>
        </authorList>
    </citation>
    <scope>NUCLEOTIDE SEQUENCE</scope>
    <source>
        <strain evidence="3">AF72</strain>
    </source>
</reference>
<dbReference type="InterPro" id="IPR001810">
    <property type="entry name" value="F-box_dom"/>
</dbReference>
<dbReference type="SUPFAM" id="SSF81383">
    <property type="entry name" value="F-box domain"/>
    <property type="match status" value="1"/>
</dbReference>